<dbReference type="EMBL" id="GECZ01006086">
    <property type="protein sequence ID" value="JAS63683.1"/>
    <property type="molecule type" value="Transcribed_RNA"/>
</dbReference>
<feature type="domain" description="RRM" evidence="7">
    <location>
        <begin position="47"/>
        <end position="124"/>
    </location>
</feature>
<comment type="subcellular location">
    <subcellularLocation>
        <location evidence="1">Nucleus</location>
        <location evidence="1">Nucleolus</location>
    </subcellularLocation>
</comment>
<feature type="region of interest" description="Disordered" evidence="6">
    <location>
        <begin position="205"/>
        <end position="247"/>
    </location>
</feature>
<evidence type="ECO:0000313" key="8">
    <source>
        <dbReference type="EMBL" id="JAS63683.1"/>
    </source>
</evidence>
<dbReference type="PANTHER" id="PTHR46754">
    <property type="entry name" value="MKI67 FHA DOMAIN-INTERACTING NUCLEOLAR PHOSPHOPROTEIN"/>
    <property type="match status" value="1"/>
</dbReference>
<dbReference type="GO" id="GO:0003723">
    <property type="term" value="F:RNA binding"/>
    <property type="evidence" value="ECO:0007669"/>
    <property type="project" value="UniProtKB-UniRule"/>
</dbReference>
<accession>A0A1B6GMY3</accession>
<reference evidence="8" key="1">
    <citation type="submission" date="2015-11" db="EMBL/GenBank/DDBJ databases">
        <title>De novo transcriptome assembly of four potential Pierce s Disease insect vectors from Arizona vineyards.</title>
        <authorList>
            <person name="Tassone E.E."/>
        </authorList>
    </citation>
    <scope>NUCLEOTIDE SEQUENCE</scope>
</reference>
<keyword evidence="5" id="KW-0175">Coiled coil</keyword>
<dbReference type="Gene3D" id="3.30.70.330">
    <property type="match status" value="1"/>
</dbReference>
<sequence>MKEVKMKTSSEKGSSFLVKKKIFKPSANSNNRKKKMKRRVKSTENKGVVYLSHIPHGFYDDQIKGYFSQFGKVTNVSVPRSKSGRARGFAFIEFQHPEVAEIAAETMNNYLMFKRLLKAKYIPPKEQKPRHFIAASESKQNHTTLPEKAVKSMKQNQLMKNRQLKKEKEVKKMKKLLKKQEEMSKNLEKLGIDYKFQVQKSNIESLLVKERSSEKDKRKKEERKKEEKIKMSPKKKKVTSVGDEDYS</sequence>
<evidence type="ECO:0000256" key="1">
    <source>
        <dbReference type="ARBA" id="ARBA00004604"/>
    </source>
</evidence>
<dbReference type="PROSITE" id="PS50102">
    <property type="entry name" value="RRM"/>
    <property type="match status" value="1"/>
</dbReference>
<feature type="coiled-coil region" evidence="5">
    <location>
        <begin position="163"/>
        <end position="193"/>
    </location>
</feature>
<dbReference type="Pfam" id="PF00076">
    <property type="entry name" value="RRM_1"/>
    <property type="match status" value="1"/>
</dbReference>
<evidence type="ECO:0000256" key="5">
    <source>
        <dbReference type="SAM" id="Coils"/>
    </source>
</evidence>
<evidence type="ECO:0000259" key="7">
    <source>
        <dbReference type="PROSITE" id="PS50102"/>
    </source>
</evidence>
<feature type="compositionally biased region" description="Basic and acidic residues" evidence="6">
    <location>
        <begin position="207"/>
        <end position="216"/>
    </location>
</feature>
<keyword evidence="2 4" id="KW-0694">RNA-binding</keyword>
<dbReference type="SUPFAM" id="SSF54928">
    <property type="entry name" value="RNA-binding domain, RBD"/>
    <property type="match status" value="1"/>
</dbReference>
<gene>
    <name evidence="8" type="ORF">g.13663</name>
</gene>
<dbReference type="CDD" id="cd12307">
    <property type="entry name" value="RRM_NIFK_like"/>
    <property type="match status" value="1"/>
</dbReference>
<dbReference type="GO" id="GO:0005730">
    <property type="term" value="C:nucleolus"/>
    <property type="evidence" value="ECO:0007669"/>
    <property type="project" value="UniProtKB-SubCell"/>
</dbReference>
<evidence type="ECO:0000256" key="4">
    <source>
        <dbReference type="PROSITE-ProRule" id="PRU00176"/>
    </source>
</evidence>
<evidence type="ECO:0000256" key="3">
    <source>
        <dbReference type="ARBA" id="ARBA00023242"/>
    </source>
</evidence>
<evidence type="ECO:0000256" key="2">
    <source>
        <dbReference type="ARBA" id="ARBA00022884"/>
    </source>
</evidence>
<name>A0A1B6GMY3_9HEMI</name>
<dbReference type="AlphaFoldDB" id="A0A1B6GMY3"/>
<dbReference type="InterPro" id="IPR000504">
    <property type="entry name" value="RRM_dom"/>
</dbReference>
<keyword evidence="3" id="KW-0539">Nucleus</keyword>
<dbReference type="InterPro" id="IPR035979">
    <property type="entry name" value="RBD_domain_sf"/>
</dbReference>
<proteinExistence type="predicted"/>
<dbReference type="SMART" id="SM00360">
    <property type="entry name" value="RRM"/>
    <property type="match status" value="1"/>
</dbReference>
<evidence type="ECO:0000256" key="6">
    <source>
        <dbReference type="SAM" id="MobiDB-lite"/>
    </source>
</evidence>
<protein>
    <recommendedName>
        <fullName evidence="7">RRM domain-containing protein</fullName>
    </recommendedName>
</protein>
<dbReference type="InterPro" id="IPR012677">
    <property type="entry name" value="Nucleotide-bd_a/b_plait_sf"/>
</dbReference>
<organism evidence="8">
    <name type="scientific">Cuerna arida</name>
    <dbReference type="NCBI Taxonomy" id="1464854"/>
    <lineage>
        <taxon>Eukaryota</taxon>
        <taxon>Metazoa</taxon>
        <taxon>Ecdysozoa</taxon>
        <taxon>Arthropoda</taxon>
        <taxon>Hexapoda</taxon>
        <taxon>Insecta</taxon>
        <taxon>Pterygota</taxon>
        <taxon>Neoptera</taxon>
        <taxon>Paraneoptera</taxon>
        <taxon>Hemiptera</taxon>
        <taxon>Auchenorrhyncha</taxon>
        <taxon>Membracoidea</taxon>
        <taxon>Cicadellidae</taxon>
        <taxon>Cicadellinae</taxon>
        <taxon>Proconiini</taxon>
        <taxon>Cuerna</taxon>
    </lineage>
</organism>